<protein>
    <submittedName>
        <fullName evidence="1">Uncharacterized protein</fullName>
    </submittedName>
</protein>
<dbReference type="STRING" id="33881.NS184_01575"/>
<name>A0A175S1B9_9MICO</name>
<dbReference type="RefSeq" id="WP_058724394.1">
    <property type="nucleotide sequence ID" value="NZ_LDQC01000009.1"/>
</dbReference>
<dbReference type="Proteomes" id="UP000078252">
    <property type="component" value="Unassembled WGS sequence"/>
</dbReference>
<dbReference type="PATRIC" id="fig|33881.3.peg.3359"/>
<dbReference type="EMBL" id="LDQC01000009">
    <property type="protein sequence ID" value="KTR10372.1"/>
    <property type="molecule type" value="Genomic_DNA"/>
</dbReference>
<dbReference type="OrthoDB" id="5018244at2"/>
<evidence type="ECO:0000313" key="1">
    <source>
        <dbReference type="EMBL" id="KTR10372.1"/>
    </source>
</evidence>
<comment type="caution">
    <text evidence="1">The sequence shown here is derived from an EMBL/GenBank/DDBJ whole genome shotgun (WGS) entry which is preliminary data.</text>
</comment>
<organism evidence="1 2">
    <name type="scientific">Curtobacterium luteum</name>
    <dbReference type="NCBI Taxonomy" id="33881"/>
    <lineage>
        <taxon>Bacteria</taxon>
        <taxon>Bacillati</taxon>
        <taxon>Actinomycetota</taxon>
        <taxon>Actinomycetes</taxon>
        <taxon>Micrococcales</taxon>
        <taxon>Microbacteriaceae</taxon>
        <taxon>Curtobacterium</taxon>
    </lineage>
</organism>
<dbReference type="AlphaFoldDB" id="A0A175S1B9"/>
<reference evidence="1 2" key="1">
    <citation type="journal article" date="2016" name="Front. Microbiol.">
        <title>Genomic Resource of Rice Seed Associated Bacteria.</title>
        <authorList>
            <person name="Midha S."/>
            <person name="Bansal K."/>
            <person name="Sharma S."/>
            <person name="Kumar N."/>
            <person name="Patil P.P."/>
            <person name="Chaudhry V."/>
            <person name="Patil P.B."/>
        </authorList>
    </citation>
    <scope>NUCLEOTIDE SEQUENCE [LARGE SCALE GENOMIC DNA]</scope>
    <source>
        <strain evidence="1 2">NS184</strain>
    </source>
</reference>
<sequence>MTDEQESNPIADARAQIRWMMEEQRKQPKVFTEVKDRDLVTLMDRFAGSLEFSSMLVASQLIAEVSRRQLWDAVIERRTAMLALGHPDEDRATLRDRAQLELDHFRNEHFPVDPDIFGDDEAKAEAAWNGYIQF</sequence>
<accession>A0A175S1B9</accession>
<proteinExistence type="predicted"/>
<gene>
    <name evidence="1" type="ORF">NS184_01575</name>
</gene>
<evidence type="ECO:0000313" key="2">
    <source>
        <dbReference type="Proteomes" id="UP000078252"/>
    </source>
</evidence>